<protein>
    <recommendedName>
        <fullName evidence="3">Right handed beta helix domain-containing protein</fullName>
    </recommendedName>
</protein>
<evidence type="ECO:0008006" key="3">
    <source>
        <dbReference type="Google" id="ProtNLM"/>
    </source>
</evidence>
<dbReference type="SUPFAM" id="SSF51126">
    <property type="entry name" value="Pectin lyase-like"/>
    <property type="match status" value="1"/>
</dbReference>
<accession>A0A078A7F1</accession>
<sequence length="210" mass="23361">MNKTFARNYGGAIYIDSKNSDIQIDGLVQNQSSALNMMGGVIHLENAKSINVSNSDFSQYHSPSGSCISSVGFNTQIIISDSKFQEHVEFQFPNKTQLLNSTSIGTYGVIYITDAANVAFSQNAFLNNYQKKYGGVVYIRNSSFQDFGSNYTRSIAVYGGAIYLEEKSHIELKNITIEYSTDISGPPNMEQFITKVITKMNLILSFFISR</sequence>
<dbReference type="AlphaFoldDB" id="A0A078A7F1"/>
<proteinExistence type="predicted"/>
<dbReference type="EMBL" id="CCKQ01006832">
    <property type="protein sequence ID" value="CDW78174.1"/>
    <property type="molecule type" value="Genomic_DNA"/>
</dbReference>
<evidence type="ECO:0000313" key="2">
    <source>
        <dbReference type="Proteomes" id="UP000039865"/>
    </source>
</evidence>
<gene>
    <name evidence="1" type="primary">Contig15062.g16055</name>
    <name evidence="1" type="ORF">STYLEM_7147</name>
</gene>
<evidence type="ECO:0000313" key="1">
    <source>
        <dbReference type="EMBL" id="CDW78174.1"/>
    </source>
</evidence>
<dbReference type="InterPro" id="IPR011050">
    <property type="entry name" value="Pectin_lyase_fold/virulence"/>
</dbReference>
<organism evidence="1 2">
    <name type="scientific">Stylonychia lemnae</name>
    <name type="common">Ciliate</name>
    <dbReference type="NCBI Taxonomy" id="5949"/>
    <lineage>
        <taxon>Eukaryota</taxon>
        <taxon>Sar</taxon>
        <taxon>Alveolata</taxon>
        <taxon>Ciliophora</taxon>
        <taxon>Intramacronucleata</taxon>
        <taxon>Spirotrichea</taxon>
        <taxon>Stichotrichia</taxon>
        <taxon>Sporadotrichida</taxon>
        <taxon>Oxytrichidae</taxon>
        <taxon>Stylonychinae</taxon>
        <taxon>Stylonychia</taxon>
    </lineage>
</organism>
<reference evidence="1 2" key="1">
    <citation type="submission" date="2014-06" db="EMBL/GenBank/DDBJ databases">
        <authorList>
            <person name="Swart Estienne"/>
        </authorList>
    </citation>
    <scope>NUCLEOTIDE SEQUENCE [LARGE SCALE GENOMIC DNA]</scope>
    <source>
        <strain evidence="1 2">130c</strain>
    </source>
</reference>
<keyword evidence="2" id="KW-1185">Reference proteome</keyword>
<dbReference type="InParanoid" id="A0A078A7F1"/>
<name>A0A078A7F1_STYLE</name>
<dbReference type="Proteomes" id="UP000039865">
    <property type="component" value="Unassembled WGS sequence"/>
</dbReference>